<dbReference type="RefSeq" id="WP_162205246.1">
    <property type="nucleotide sequence ID" value="NZ_CASCYM010000005.1"/>
</dbReference>
<organism evidence="2 3">
    <name type="scientific">Schaedlerella arabinosiphila</name>
    <dbReference type="NCBI Taxonomy" id="2044587"/>
    <lineage>
        <taxon>Bacteria</taxon>
        <taxon>Bacillati</taxon>
        <taxon>Bacillota</taxon>
        <taxon>Clostridia</taxon>
        <taxon>Lachnospirales</taxon>
        <taxon>Lachnospiraceae</taxon>
        <taxon>Schaedlerella</taxon>
    </lineage>
</organism>
<dbReference type="EMBL" id="VIRB01000001">
    <property type="protein sequence ID" value="NDO67221.1"/>
    <property type="molecule type" value="Genomic_DNA"/>
</dbReference>
<dbReference type="Proteomes" id="UP000474104">
    <property type="component" value="Unassembled WGS sequence"/>
</dbReference>
<protein>
    <recommendedName>
        <fullName evidence="1">RNase H type-1 domain-containing protein</fullName>
    </recommendedName>
</protein>
<reference evidence="2 3" key="1">
    <citation type="submission" date="2019-07" db="EMBL/GenBank/DDBJ databases">
        <title>Draft genome sequences of 15 bacterial species constituting the stable defined intestinal microbiota of the GM15 gnotobiotic mouse model.</title>
        <authorList>
            <person name="Elie C."/>
            <person name="Mathieu A."/>
            <person name="Saliou A."/>
            <person name="Darnaud M."/>
            <person name="Leulier F."/>
            <person name="Tamellini A."/>
        </authorList>
    </citation>
    <scope>NUCLEOTIDE SEQUENCE [LARGE SCALE GENOMIC DNA]</scope>
    <source>
        <strain evidence="3">ASF 502</strain>
    </source>
</reference>
<sequence length="143" mass="16378">MKTVKVFVKTSLQGPCIRDGRYAAVVEYISSKGAVTREISGEEKETTYNRSVLLAVIRALDLLKMACSVTVYTDCIFVKNTAERGSLEDWRRSEWKKAGGGEVKNRDLWQQFTELADRHEIVFRFSKHNDYSHRLTELLEAGQ</sequence>
<dbReference type="Gene3D" id="3.30.420.10">
    <property type="entry name" value="Ribonuclease H-like superfamily/Ribonuclease H"/>
    <property type="match status" value="1"/>
</dbReference>
<accession>A0A9X5C981</accession>
<proteinExistence type="predicted"/>
<gene>
    <name evidence="2" type="ORF">FMM80_00115</name>
</gene>
<dbReference type="Pfam" id="PF00075">
    <property type="entry name" value="RNase_H"/>
    <property type="match status" value="1"/>
</dbReference>
<dbReference type="InterPro" id="IPR036397">
    <property type="entry name" value="RNaseH_sf"/>
</dbReference>
<dbReference type="GO" id="GO:0003676">
    <property type="term" value="F:nucleic acid binding"/>
    <property type="evidence" value="ECO:0007669"/>
    <property type="project" value="InterPro"/>
</dbReference>
<dbReference type="InterPro" id="IPR002156">
    <property type="entry name" value="RNaseH_domain"/>
</dbReference>
<evidence type="ECO:0000313" key="3">
    <source>
        <dbReference type="Proteomes" id="UP000474104"/>
    </source>
</evidence>
<name>A0A9X5C981_9FIRM</name>
<evidence type="ECO:0000313" key="2">
    <source>
        <dbReference type="EMBL" id="NDO67221.1"/>
    </source>
</evidence>
<dbReference type="InterPro" id="IPR012337">
    <property type="entry name" value="RNaseH-like_sf"/>
</dbReference>
<dbReference type="SUPFAM" id="SSF53098">
    <property type="entry name" value="Ribonuclease H-like"/>
    <property type="match status" value="1"/>
</dbReference>
<dbReference type="AlphaFoldDB" id="A0A9X5C981"/>
<comment type="caution">
    <text evidence="2">The sequence shown here is derived from an EMBL/GenBank/DDBJ whole genome shotgun (WGS) entry which is preliminary data.</text>
</comment>
<dbReference type="GO" id="GO:0004523">
    <property type="term" value="F:RNA-DNA hybrid ribonuclease activity"/>
    <property type="evidence" value="ECO:0007669"/>
    <property type="project" value="InterPro"/>
</dbReference>
<evidence type="ECO:0000259" key="1">
    <source>
        <dbReference type="PROSITE" id="PS50879"/>
    </source>
</evidence>
<feature type="domain" description="RNase H type-1" evidence="1">
    <location>
        <begin position="1"/>
        <end position="143"/>
    </location>
</feature>
<dbReference type="PROSITE" id="PS50879">
    <property type="entry name" value="RNASE_H_1"/>
    <property type="match status" value="1"/>
</dbReference>